<dbReference type="RefSeq" id="XP_016624147.1">
    <property type="nucleotide sequence ID" value="XM_016758819.1"/>
</dbReference>
<feature type="region of interest" description="Disordered" evidence="1">
    <location>
        <begin position="192"/>
        <end position="251"/>
    </location>
</feature>
<dbReference type="VEuPathDB" id="FungiDB:Z519_01062"/>
<evidence type="ECO:0000313" key="2">
    <source>
        <dbReference type="EMBL" id="KIW97478.1"/>
    </source>
</evidence>
<sequence length="251" mass="28210">MPLCQLPQSRRRHVRLIPQFSLEEPHPHKNSADNLYGVHLVTMHRVYQPLTELWGLGLHRFGVNLTIEEEKVEFPKGKDNIKMYSVRSIPVISSRSPKLPRSDKITHNPRIRRHSAEPRCSGRDPVSLRPACANGRSTNATLARYFCQTCGVPIMSITPLYKGKIVLKLGLSTKLLSDECLMPDLTVIGGGGYDSTPNSQSRNGSRSPQSGKAGRSRLKEPSSTRQSLDLRREDARVNLRDGDDDDDDYEK</sequence>
<dbReference type="EMBL" id="KN846981">
    <property type="protein sequence ID" value="KIW97478.1"/>
    <property type="molecule type" value="Genomic_DNA"/>
</dbReference>
<evidence type="ECO:0000313" key="3">
    <source>
        <dbReference type="Proteomes" id="UP000053789"/>
    </source>
</evidence>
<evidence type="ECO:0000256" key="1">
    <source>
        <dbReference type="SAM" id="MobiDB-lite"/>
    </source>
</evidence>
<accession>A0A0D2HVU2</accession>
<organism evidence="2 3">
    <name type="scientific">Cladophialophora bantiana (strain ATCC 10958 / CBS 173.52 / CDC B-1940 / NIH 8579)</name>
    <name type="common">Xylohypha bantiana</name>
    <dbReference type="NCBI Taxonomy" id="1442370"/>
    <lineage>
        <taxon>Eukaryota</taxon>
        <taxon>Fungi</taxon>
        <taxon>Dikarya</taxon>
        <taxon>Ascomycota</taxon>
        <taxon>Pezizomycotina</taxon>
        <taxon>Eurotiomycetes</taxon>
        <taxon>Chaetothyriomycetidae</taxon>
        <taxon>Chaetothyriales</taxon>
        <taxon>Herpotrichiellaceae</taxon>
        <taxon>Cladophialophora</taxon>
    </lineage>
</organism>
<gene>
    <name evidence="2" type="ORF">Z519_01062</name>
</gene>
<protein>
    <submittedName>
        <fullName evidence="2">Uncharacterized protein</fullName>
    </submittedName>
</protein>
<dbReference type="OrthoDB" id="9985472at2759"/>
<feature type="compositionally biased region" description="Basic and acidic residues" evidence="1">
    <location>
        <begin position="217"/>
        <end position="241"/>
    </location>
</feature>
<name>A0A0D2HVU2_CLAB1</name>
<dbReference type="HOGENOM" id="CLU_1107003_0_0_1"/>
<dbReference type="Proteomes" id="UP000053789">
    <property type="component" value="Unassembled WGS sequence"/>
</dbReference>
<dbReference type="GeneID" id="27693990"/>
<feature type="compositionally biased region" description="Acidic residues" evidence="1">
    <location>
        <begin position="242"/>
        <end position="251"/>
    </location>
</feature>
<reference evidence="2" key="1">
    <citation type="submission" date="2015-01" db="EMBL/GenBank/DDBJ databases">
        <title>The Genome Sequence of Cladophialophora bantiana CBS 173.52.</title>
        <authorList>
            <consortium name="The Broad Institute Genomics Platform"/>
            <person name="Cuomo C."/>
            <person name="de Hoog S."/>
            <person name="Gorbushina A."/>
            <person name="Stielow B."/>
            <person name="Teixiera M."/>
            <person name="Abouelleil A."/>
            <person name="Chapman S.B."/>
            <person name="Priest M."/>
            <person name="Young S.K."/>
            <person name="Wortman J."/>
            <person name="Nusbaum C."/>
            <person name="Birren B."/>
        </authorList>
    </citation>
    <scope>NUCLEOTIDE SEQUENCE [LARGE SCALE GENOMIC DNA]</scope>
    <source>
        <strain evidence="2">CBS 173.52</strain>
    </source>
</reference>
<feature type="compositionally biased region" description="Polar residues" evidence="1">
    <location>
        <begin position="195"/>
        <end position="210"/>
    </location>
</feature>
<dbReference type="AlphaFoldDB" id="A0A0D2HVU2"/>
<keyword evidence="3" id="KW-1185">Reference proteome</keyword>
<proteinExistence type="predicted"/>